<keyword evidence="16" id="KW-1133">Transmembrane helix</keyword>
<dbReference type="PRINTS" id="PR00344">
    <property type="entry name" value="BCTRLSENSOR"/>
</dbReference>
<evidence type="ECO:0000256" key="12">
    <source>
        <dbReference type="ARBA" id="ARBA00023012"/>
    </source>
</evidence>
<keyword evidence="19" id="KW-1185">Reference proteome</keyword>
<dbReference type="RefSeq" id="WP_012447169.1">
    <property type="nucleotide sequence ID" value="NC_010718.1"/>
</dbReference>
<evidence type="ECO:0000256" key="1">
    <source>
        <dbReference type="ARBA" id="ARBA00000085"/>
    </source>
</evidence>
<dbReference type="GO" id="GO:0016020">
    <property type="term" value="C:membrane"/>
    <property type="evidence" value="ECO:0007669"/>
    <property type="project" value="InterPro"/>
</dbReference>
<dbReference type="GO" id="GO:0046983">
    <property type="term" value="F:protein dimerization activity"/>
    <property type="evidence" value="ECO:0007669"/>
    <property type="project" value="InterPro"/>
</dbReference>
<proteinExistence type="predicted"/>
<evidence type="ECO:0000256" key="3">
    <source>
        <dbReference type="ARBA" id="ARBA00004496"/>
    </source>
</evidence>
<feature type="domain" description="Histidine kinase" evidence="17">
    <location>
        <begin position="276"/>
        <end position="473"/>
    </location>
</feature>
<comment type="catalytic activity">
    <reaction evidence="1">
        <text>ATP + protein L-histidine = ADP + protein N-phospho-L-histidine.</text>
        <dbReference type="EC" id="2.7.13.3"/>
    </reaction>
</comment>
<evidence type="ECO:0000256" key="5">
    <source>
        <dbReference type="ARBA" id="ARBA00017322"/>
    </source>
</evidence>
<dbReference type="EMBL" id="CP001034">
    <property type="protein sequence ID" value="ACB84285.1"/>
    <property type="molecule type" value="Genomic_DNA"/>
</dbReference>
<reference evidence="18 19" key="2">
    <citation type="journal article" date="2011" name="J. Bacteriol.">
        <title>Complete genome sequence of the anaerobic, halophilic alkalithermophile Natranaerobius thermophilus JW/NM-WN-LF.</title>
        <authorList>
            <person name="Zhao B."/>
            <person name="Mesbah N.M."/>
            <person name="Dalin E."/>
            <person name="Goodwin L."/>
            <person name="Nolan M."/>
            <person name="Pitluck S."/>
            <person name="Chertkov O."/>
            <person name="Brettin T.S."/>
            <person name="Han J."/>
            <person name="Larimer F.W."/>
            <person name="Land M.L."/>
            <person name="Hauser L."/>
            <person name="Kyrpides N."/>
            <person name="Wiegel J."/>
        </authorList>
    </citation>
    <scope>NUCLEOTIDE SEQUENCE [LARGE SCALE GENOMIC DNA]</scope>
    <source>
        <strain evidence="19">ATCC BAA-1301 / DSM 18059 / JW/NM-WN-LF</strain>
    </source>
</reference>
<comment type="function">
    <text evidence="14">Member of the two-component regulatory system NreB/NreC involved in the control of dissimilatory nitrate/nitrite reduction in response to oxygen. NreB functions as a direct oxygen sensor histidine kinase which is autophosphorylated, in the absence of oxygen, probably at the conserved histidine residue, and transfers its phosphate group probably to a conserved aspartate residue of NreC. NreB/NreC activates the expression of the nitrate (narGHJI) and nitrite (nir) reductase operons, as well as the putative nitrate transporter gene narT.</text>
</comment>
<dbReference type="PANTHER" id="PTHR24421:SF55">
    <property type="entry name" value="SENSOR HISTIDINE KINASE YDFH"/>
    <property type="match status" value="1"/>
</dbReference>
<keyword evidence="16" id="KW-0812">Transmembrane</keyword>
<dbReference type="Proteomes" id="UP000001683">
    <property type="component" value="Chromosome"/>
</dbReference>
<evidence type="ECO:0000256" key="10">
    <source>
        <dbReference type="ARBA" id="ARBA00022777"/>
    </source>
</evidence>
<dbReference type="InterPro" id="IPR050482">
    <property type="entry name" value="Sensor_HK_TwoCompSys"/>
</dbReference>
<feature type="transmembrane region" description="Helical" evidence="16">
    <location>
        <begin position="180"/>
        <end position="203"/>
    </location>
</feature>
<dbReference type="InterPro" id="IPR011712">
    <property type="entry name" value="Sig_transdc_His_kin_sub3_dim/P"/>
</dbReference>
<keyword evidence="16" id="KW-0472">Membrane</keyword>
<feature type="transmembrane region" description="Helical" evidence="16">
    <location>
        <begin position="149"/>
        <end position="168"/>
    </location>
</feature>
<dbReference type="Gene3D" id="3.30.565.10">
    <property type="entry name" value="Histidine kinase-like ATPase, C-terminal domain"/>
    <property type="match status" value="1"/>
</dbReference>
<dbReference type="FunCoup" id="B2A791">
    <property type="interactions" value="83"/>
</dbReference>
<evidence type="ECO:0000256" key="15">
    <source>
        <dbReference type="ARBA" id="ARBA00030800"/>
    </source>
</evidence>
<dbReference type="eggNOG" id="COG4585">
    <property type="taxonomic scope" value="Bacteria"/>
</dbReference>
<evidence type="ECO:0000256" key="11">
    <source>
        <dbReference type="ARBA" id="ARBA00023004"/>
    </source>
</evidence>
<dbReference type="SMART" id="SM00387">
    <property type="entry name" value="HATPase_c"/>
    <property type="match status" value="1"/>
</dbReference>
<evidence type="ECO:0000256" key="8">
    <source>
        <dbReference type="ARBA" id="ARBA00022679"/>
    </source>
</evidence>
<dbReference type="GO" id="GO:0051539">
    <property type="term" value="F:4 iron, 4 sulfur cluster binding"/>
    <property type="evidence" value="ECO:0007669"/>
    <property type="project" value="UniProtKB-KW"/>
</dbReference>
<gene>
    <name evidence="18" type="ordered locus">Nther_0693</name>
</gene>
<evidence type="ECO:0000259" key="17">
    <source>
        <dbReference type="PROSITE" id="PS50109"/>
    </source>
</evidence>
<feature type="transmembrane region" description="Helical" evidence="16">
    <location>
        <begin position="114"/>
        <end position="137"/>
    </location>
</feature>
<feature type="transmembrane region" description="Helical" evidence="16">
    <location>
        <begin position="83"/>
        <end position="102"/>
    </location>
</feature>
<dbReference type="CDD" id="cd16917">
    <property type="entry name" value="HATPase_UhpB-NarQ-NarX-like"/>
    <property type="match status" value="1"/>
</dbReference>
<keyword evidence="7" id="KW-0963">Cytoplasm</keyword>
<dbReference type="Pfam" id="PF02518">
    <property type="entry name" value="HATPase_c"/>
    <property type="match status" value="1"/>
</dbReference>
<comment type="cofactor">
    <cofactor evidence="2">
        <name>[4Fe-4S] cluster</name>
        <dbReference type="ChEBI" id="CHEBI:49883"/>
    </cofactor>
</comment>
<keyword evidence="12" id="KW-0902">Two-component regulatory system</keyword>
<dbReference type="PANTHER" id="PTHR24421">
    <property type="entry name" value="NITRATE/NITRITE SENSOR PROTEIN NARX-RELATED"/>
    <property type="match status" value="1"/>
</dbReference>
<dbReference type="InterPro" id="IPR004358">
    <property type="entry name" value="Sig_transdc_His_kin-like_C"/>
</dbReference>
<dbReference type="HOGENOM" id="CLU_559985_0_0_9"/>
<dbReference type="GO" id="GO:0005737">
    <property type="term" value="C:cytoplasm"/>
    <property type="evidence" value="ECO:0007669"/>
    <property type="project" value="UniProtKB-SubCell"/>
</dbReference>
<keyword evidence="9" id="KW-0479">Metal-binding</keyword>
<feature type="transmembrane region" description="Helical" evidence="16">
    <location>
        <begin position="229"/>
        <end position="246"/>
    </location>
</feature>
<keyword evidence="10 18" id="KW-0418">Kinase</keyword>
<dbReference type="KEGG" id="nth:Nther_0693"/>
<dbReference type="EC" id="2.7.13.3" evidence="4"/>
<protein>
    <recommendedName>
        <fullName evidence="5">Oxygen sensor histidine kinase NreB</fullName>
        <ecNumber evidence="4">2.7.13.3</ecNumber>
    </recommendedName>
    <alternativeName>
        <fullName evidence="15">Nitrogen regulation protein B</fullName>
    </alternativeName>
</protein>
<accession>B2A791</accession>
<dbReference type="PROSITE" id="PS50109">
    <property type="entry name" value="HIS_KIN"/>
    <property type="match status" value="1"/>
</dbReference>
<dbReference type="AlphaFoldDB" id="B2A791"/>
<evidence type="ECO:0000256" key="9">
    <source>
        <dbReference type="ARBA" id="ARBA00022723"/>
    </source>
</evidence>
<dbReference type="GO" id="GO:0000155">
    <property type="term" value="F:phosphorelay sensor kinase activity"/>
    <property type="evidence" value="ECO:0007669"/>
    <property type="project" value="InterPro"/>
</dbReference>
<evidence type="ECO:0000256" key="6">
    <source>
        <dbReference type="ARBA" id="ARBA00022485"/>
    </source>
</evidence>
<keyword evidence="8" id="KW-0808">Transferase</keyword>
<dbReference type="SUPFAM" id="SSF55874">
    <property type="entry name" value="ATPase domain of HSP90 chaperone/DNA topoisomerase II/histidine kinase"/>
    <property type="match status" value="1"/>
</dbReference>
<feature type="transmembrane region" description="Helical" evidence="16">
    <location>
        <begin position="43"/>
        <end position="63"/>
    </location>
</feature>
<sequence length="474" mass="54830">MKAFFLEYFYEVYFIYGLSFIIMGIAITLQVKEYTNKTFSNNLWLLAVFGYLHGLSEWTYFYLPYRESDFTSSSLFILEVIDLNLVGISFGFLLFFALQFLYDIHKHALVKYLFYISIGSLISWLVYFVFYQLIFIGDNPDYWFNLAEIISRYFFALPAGLIACYAVYQHKKQLQTTNKYTGYVYNLLMIAFMGYGIFAGFLVPSADFFPADVINTETFFKLTKLPVPLFRTFFSILITLSILLILRKFQLENISLIGRTVSENAILQERERIKKDLHDDIMQSIYSVGLALESCKYELDSGDTEEVRERLDKSAKQLDNILSDMRLYIQDLKSAELASLTISEIISRIVQRFKRHLNIEFKNDLKSFIDVKPEIKAAIHNTLGELLINAVKHSQADKITITIKAGQANNILITLEDNGVGVDLKELQRKQSQREKLGLVHVKERIHTLGGEFNFQTEKSKGTKFYLELPKKGG</sequence>
<evidence type="ECO:0000256" key="2">
    <source>
        <dbReference type="ARBA" id="ARBA00001966"/>
    </source>
</evidence>
<dbReference type="InParanoid" id="B2A791"/>
<keyword evidence="11" id="KW-0408">Iron</keyword>
<evidence type="ECO:0000256" key="4">
    <source>
        <dbReference type="ARBA" id="ARBA00012438"/>
    </source>
</evidence>
<dbReference type="InterPro" id="IPR003594">
    <property type="entry name" value="HATPase_dom"/>
</dbReference>
<dbReference type="Pfam" id="PF07730">
    <property type="entry name" value="HisKA_3"/>
    <property type="match status" value="1"/>
</dbReference>
<dbReference type="InterPro" id="IPR036890">
    <property type="entry name" value="HATPase_C_sf"/>
</dbReference>
<evidence type="ECO:0000256" key="7">
    <source>
        <dbReference type="ARBA" id="ARBA00022490"/>
    </source>
</evidence>
<dbReference type="OrthoDB" id="9781904at2"/>
<organism evidence="18 19">
    <name type="scientific">Natranaerobius thermophilus (strain ATCC BAA-1301 / DSM 18059 / JW/NM-WN-LF)</name>
    <dbReference type="NCBI Taxonomy" id="457570"/>
    <lineage>
        <taxon>Bacteria</taxon>
        <taxon>Bacillati</taxon>
        <taxon>Bacillota</taxon>
        <taxon>Clostridia</taxon>
        <taxon>Natranaerobiales</taxon>
        <taxon>Natranaerobiaceae</taxon>
        <taxon>Natranaerobius</taxon>
    </lineage>
</organism>
<dbReference type="GO" id="GO:0046872">
    <property type="term" value="F:metal ion binding"/>
    <property type="evidence" value="ECO:0007669"/>
    <property type="project" value="UniProtKB-KW"/>
</dbReference>
<dbReference type="Gene3D" id="1.20.5.1930">
    <property type="match status" value="1"/>
</dbReference>
<evidence type="ECO:0000256" key="16">
    <source>
        <dbReference type="SAM" id="Phobius"/>
    </source>
</evidence>
<evidence type="ECO:0000313" key="18">
    <source>
        <dbReference type="EMBL" id="ACB84285.1"/>
    </source>
</evidence>
<name>B2A791_NATTJ</name>
<keyword evidence="6" id="KW-0004">4Fe-4S</keyword>
<evidence type="ECO:0000256" key="13">
    <source>
        <dbReference type="ARBA" id="ARBA00023014"/>
    </source>
</evidence>
<reference evidence="18 19" key="1">
    <citation type="submission" date="2008-04" db="EMBL/GenBank/DDBJ databases">
        <title>Complete sequence of chromosome of Natranaerobius thermophilus JW/NM-WN-LF.</title>
        <authorList>
            <consortium name="US DOE Joint Genome Institute"/>
            <person name="Copeland A."/>
            <person name="Lucas S."/>
            <person name="Lapidus A."/>
            <person name="Glavina del Rio T."/>
            <person name="Dalin E."/>
            <person name="Tice H."/>
            <person name="Bruce D."/>
            <person name="Goodwin L."/>
            <person name="Pitluck S."/>
            <person name="Chertkov O."/>
            <person name="Brettin T."/>
            <person name="Detter J.C."/>
            <person name="Han C."/>
            <person name="Kuske C.R."/>
            <person name="Schmutz J."/>
            <person name="Larimer F."/>
            <person name="Land M."/>
            <person name="Hauser L."/>
            <person name="Kyrpides N."/>
            <person name="Lykidis A."/>
            <person name="Mesbah N.M."/>
            <person name="Wiegel J."/>
        </authorList>
    </citation>
    <scope>NUCLEOTIDE SEQUENCE [LARGE SCALE GENOMIC DNA]</scope>
    <source>
        <strain evidence="19">ATCC BAA-1301 / DSM 18059 / JW/NM-WN-LF</strain>
    </source>
</reference>
<dbReference type="STRING" id="457570.Nther_0693"/>
<dbReference type="InterPro" id="IPR005467">
    <property type="entry name" value="His_kinase_dom"/>
</dbReference>
<feature type="transmembrane region" description="Helical" evidence="16">
    <location>
        <begin position="12"/>
        <end position="31"/>
    </location>
</feature>
<comment type="subcellular location">
    <subcellularLocation>
        <location evidence="3">Cytoplasm</location>
    </subcellularLocation>
</comment>
<evidence type="ECO:0000256" key="14">
    <source>
        <dbReference type="ARBA" id="ARBA00024827"/>
    </source>
</evidence>
<keyword evidence="13" id="KW-0411">Iron-sulfur</keyword>
<evidence type="ECO:0000313" key="19">
    <source>
        <dbReference type="Proteomes" id="UP000001683"/>
    </source>
</evidence>